<proteinExistence type="predicted"/>
<name>A0ACC0HCE6_9ERIC</name>
<evidence type="ECO:0000313" key="1">
    <source>
        <dbReference type="EMBL" id="KAI8010182.1"/>
    </source>
</evidence>
<dbReference type="EMBL" id="CM045762">
    <property type="protein sequence ID" value="KAI8010182.1"/>
    <property type="molecule type" value="Genomic_DNA"/>
</dbReference>
<sequence>MKAILGCQRENRRDAVVAAIDAFVTALQERQNDVRLGERESMREQERQERRGLMGFIQEDESFLCTFCNYKYGICHACNGSAAHLQITCHIAGLKGFMACRALSQRNSNPSKALRPWDINTSRRARSSKSSLISVSGDYPSSSPIAGLFLLLALYCGIDPFKHNAISDFPDFETYKVEMPDWSDVPAVKDSENLLQKSEIILNQIQGSESMAFDPQGRGPYKRFIGFVFAHLGLIQKPQKMDIY</sequence>
<gene>
    <name evidence="1" type="ORF">LOK49_LG06G00598</name>
</gene>
<evidence type="ECO:0000313" key="2">
    <source>
        <dbReference type="Proteomes" id="UP001060215"/>
    </source>
</evidence>
<accession>A0ACC0HCE6</accession>
<comment type="caution">
    <text evidence="1">The sequence shown here is derived from an EMBL/GenBank/DDBJ whole genome shotgun (WGS) entry which is preliminary data.</text>
</comment>
<keyword evidence="2" id="KW-1185">Reference proteome</keyword>
<protein>
    <submittedName>
        <fullName evidence="1">Protein STRICTOSIDINE SYNTHASE-LIKE 3</fullName>
    </submittedName>
</protein>
<dbReference type="Proteomes" id="UP001060215">
    <property type="component" value="Chromosome 5"/>
</dbReference>
<organism evidence="1 2">
    <name type="scientific">Camellia lanceoleosa</name>
    <dbReference type="NCBI Taxonomy" id="1840588"/>
    <lineage>
        <taxon>Eukaryota</taxon>
        <taxon>Viridiplantae</taxon>
        <taxon>Streptophyta</taxon>
        <taxon>Embryophyta</taxon>
        <taxon>Tracheophyta</taxon>
        <taxon>Spermatophyta</taxon>
        <taxon>Magnoliopsida</taxon>
        <taxon>eudicotyledons</taxon>
        <taxon>Gunneridae</taxon>
        <taxon>Pentapetalae</taxon>
        <taxon>asterids</taxon>
        <taxon>Ericales</taxon>
        <taxon>Theaceae</taxon>
        <taxon>Camellia</taxon>
    </lineage>
</organism>
<reference evidence="1 2" key="1">
    <citation type="journal article" date="2022" name="Plant J.">
        <title>Chromosome-level genome of Camellia lanceoleosa provides a valuable resource for understanding genome evolution and self-incompatibility.</title>
        <authorList>
            <person name="Gong W."/>
            <person name="Xiao S."/>
            <person name="Wang L."/>
            <person name="Liao Z."/>
            <person name="Chang Y."/>
            <person name="Mo W."/>
            <person name="Hu G."/>
            <person name="Li W."/>
            <person name="Zhao G."/>
            <person name="Zhu H."/>
            <person name="Hu X."/>
            <person name="Ji K."/>
            <person name="Xiang X."/>
            <person name="Song Q."/>
            <person name="Yuan D."/>
            <person name="Jin S."/>
            <person name="Zhang L."/>
        </authorList>
    </citation>
    <scope>NUCLEOTIDE SEQUENCE [LARGE SCALE GENOMIC DNA]</scope>
    <source>
        <strain evidence="1">SQ_2022a</strain>
    </source>
</reference>